<dbReference type="Gene3D" id="3.30.565.10">
    <property type="entry name" value="Histidine kinase-like ATPase, C-terminal domain"/>
    <property type="match status" value="1"/>
</dbReference>
<evidence type="ECO:0000313" key="2">
    <source>
        <dbReference type="Proteomes" id="UP000886520"/>
    </source>
</evidence>
<dbReference type="SUPFAM" id="SSF55874">
    <property type="entry name" value="ATPase domain of HSP90 chaperone/DNA topoisomerase II/histidine kinase"/>
    <property type="match status" value="1"/>
</dbReference>
<keyword evidence="2" id="KW-1185">Reference proteome</keyword>
<organism evidence="1 2">
    <name type="scientific">Adiantum capillus-veneris</name>
    <name type="common">Maidenhair fern</name>
    <dbReference type="NCBI Taxonomy" id="13818"/>
    <lineage>
        <taxon>Eukaryota</taxon>
        <taxon>Viridiplantae</taxon>
        <taxon>Streptophyta</taxon>
        <taxon>Embryophyta</taxon>
        <taxon>Tracheophyta</taxon>
        <taxon>Polypodiopsida</taxon>
        <taxon>Polypodiidae</taxon>
        <taxon>Polypodiales</taxon>
        <taxon>Pteridineae</taxon>
        <taxon>Pteridaceae</taxon>
        <taxon>Vittarioideae</taxon>
        <taxon>Adiantum</taxon>
    </lineage>
</organism>
<dbReference type="PANTHER" id="PTHR32387">
    <property type="entry name" value="WU:FJ29H11"/>
    <property type="match status" value="1"/>
</dbReference>
<sequence length="894" mass="101382">MEDFRSVIEEIRANKFGIGSLKNNPLAVDMHESIRHLAAELYHKDLHFVMELVQRLLHKFLPCLIVCLWENADDNVYAEGVVPELEFVLVEADIAGAGVDWTLLVLNNEVGFSRANVESLCSIGRSTKKGRRESGYIGEKGIGFKSVFLVTHTQIIISKGYCIRFNDAPTQDTELGYIVPEWADSPTDGELCELFETNESELPNTIIVLPIRQDKVQAMCEQLFELSPRLVLFLNKIDKLSARQIDRSSLIVSKSMVVQRDVTAPSQECAGMVPNNCNYSMVHLSCSKGEAAYHVWKQEFPVEANHEVDHRRDVQTWNMTLAFPLEDYDLDATEPDIYAFLPTKIVAGFPFIINADFFLVSSRDTLRFDSQWNKCILACIPQAFVTAFMFFLRSAEIELPEIGLRDVYRYIPSDKLYVEEFEFVRAIILRQIMAHNAILCDSAVGQHFPLSPGVATDNGVTSAGPGQSSCTFFFCQPALVRTIDPNFRCLLKEAHNAKIQPPKLLTLQRVYIVDEDVQEDYEEVLKTLEVLPFTPDLYILCLGSPNWLMSLPDTLYVELLRSLSKDLIDSDRLKPLPLVKYLDHQNKVTLLAPSDSEAISVYISQKHKDVVILSHWTPIFQRWLSVHFMPNSTVRAAMGASNDTFSLVCRWLKKVANIQQLSVKTYAEKLASICKEMHEKTHDEPSLALGLMHFLLHAIQDGYLLKEDCDSIFSEMPVLDRSGDVYYNFKGPIFLPPSVSKWPKYLLNNTWEEDIVFLSESYLELPAIMADEIGPDCVTQFLRQAVNAKDLFDLTTPLVSSPYLPLEHGNKKPSMVFLDSGGQWSNLRTRRDVPFADSRFYGDLRPLCAILSELGLVTKVEDGAAAAANHIQWLSKTGFFEVQTDTAIRWYRYL</sequence>
<protein>
    <submittedName>
        <fullName evidence="1">Uncharacterized protein</fullName>
    </submittedName>
</protein>
<proteinExistence type="predicted"/>
<dbReference type="Proteomes" id="UP000886520">
    <property type="component" value="Chromosome 5"/>
</dbReference>
<dbReference type="InterPro" id="IPR036890">
    <property type="entry name" value="HATPase_C_sf"/>
</dbReference>
<accession>A0A9D4V4T9</accession>
<dbReference type="InterPro" id="IPR052957">
    <property type="entry name" value="Auxin_embryo_med"/>
</dbReference>
<dbReference type="EMBL" id="JABFUD020000005">
    <property type="protein sequence ID" value="KAI5079784.1"/>
    <property type="molecule type" value="Genomic_DNA"/>
</dbReference>
<reference evidence="1 2" key="1">
    <citation type="submission" date="2021-01" db="EMBL/GenBank/DDBJ databases">
        <title>Adiantum capillus-veneris genome.</title>
        <authorList>
            <person name="Fang Y."/>
            <person name="Liao Q."/>
        </authorList>
    </citation>
    <scope>NUCLEOTIDE SEQUENCE [LARGE SCALE GENOMIC DNA]</scope>
    <source>
        <strain evidence="1">H3</strain>
        <tissue evidence="1">Leaf</tissue>
    </source>
</reference>
<comment type="caution">
    <text evidence="1">The sequence shown here is derived from an EMBL/GenBank/DDBJ whole genome shotgun (WGS) entry which is preliminary data.</text>
</comment>
<gene>
    <name evidence="1" type="ORF">GOP47_0005263</name>
</gene>
<dbReference type="PANTHER" id="PTHR32387:SF3">
    <property type="entry name" value="ATP_DNA BINDING PROTEIN"/>
    <property type="match status" value="1"/>
</dbReference>
<dbReference type="AlphaFoldDB" id="A0A9D4V4T9"/>
<dbReference type="OrthoDB" id="1262810at2759"/>
<name>A0A9D4V4T9_ADICA</name>
<evidence type="ECO:0000313" key="1">
    <source>
        <dbReference type="EMBL" id="KAI5079784.1"/>
    </source>
</evidence>